<name>A0A1H3IGM7_9RHOB</name>
<evidence type="ECO:0000313" key="2">
    <source>
        <dbReference type="EMBL" id="SDY26535.1"/>
    </source>
</evidence>
<feature type="region of interest" description="Disordered" evidence="1">
    <location>
        <begin position="190"/>
        <end position="228"/>
    </location>
</feature>
<evidence type="ECO:0000313" key="3">
    <source>
        <dbReference type="Proteomes" id="UP000199286"/>
    </source>
</evidence>
<dbReference type="RefSeq" id="WP_089882014.1">
    <property type="nucleotide sequence ID" value="NZ_FNPF01000005.1"/>
</dbReference>
<dbReference type="EMBL" id="FNPF01000005">
    <property type="protein sequence ID" value="SDY26535.1"/>
    <property type="molecule type" value="Genomic_DNA"/>
</dbReference>
<gene>
    <name evidence="2" type="ORF">SAMN05444340_10539</name>
</gene>
<dbReference type="InterPro" id="IPR009922">
    <property type="entry name" value="DUF1457"/>
</dbReference>
<proteinExistence type="predicted"/>
<reference evidence="2 3" key="1">
    <citation type="submission" date="2016-10" db="EMBL/GenBank/DDBJ databases">
        <authorList>
            <person name="de Groot N.N."/>
        </authorList>
    </citation>
    <scope>NUCLEOTIDE SEQUENCE [LARGE SCALE GENOMIC DNA]</scope>
    <source>
        <strain evidence="2 3">DSM 26880</strain>
    </source>
</reference>
<sequence>MFGNGKNDLGGSTASGVISLTAHEKSRTQTAIRVVEAYWHGLVENGKVPLRSAVDPRGMESALENAFLLERIAPGMAKIRVAGGHLSDMMGMQVTGMPLSTLIAAEDRDRFAEAIKSMFAEPAIIRLTLASQEGFGRPAISAQMVVMPLRSDFGEVTRALGAFVSEGRIGRAPRRFTITSVDVERIDTATAPDAAPLRREAVTPTPAPTLRGDRMPTPRPAVVSDAPASVATHVPGDARPVARGHLTLVVCND</sequence>
<dbReference type="Proteomes" id="UP000199286">
    <property type="component" value="Unassembled WGS sequence"/>
</dbReference>
<protein>
    <submittedName>
        <fullName evidence="2">PAS domain-containing protein</fullName>
    </submittedName>
</protein>
<keyword evidence="3" id="KW-1185">Reference proteome</keyword>
<dbReference type="STRING" id="321339.SAMN05444340_10539"/>
<accession>A0A1H3IGM7</accession>
<dbReference type="OrthoDB" id="8478628at2"/>
<organism evidence="2 3">
    <name type="scientific">Citreimonas salinaria</name>
    <dbReference type="NCBI Taxonomy" id="321339"/>
    <lineage>
        <taxon>Bacteria</taxon>
        <taxon>Pseudomonadati</taxon>
        <taxon>Pseudomonadota</taxon>
        <taxon>Alphaproteobacteria</taxon>
        <taxon>Rhodobacterales</taxon>
        <taxon>Roseobacteraceae</taxon>
        <taxon>Citreimonas</taxon>
    </lineage>
</organism>
<dbReference type="AlphaFoldDB" id="A0A1H3IGM7"/>
<evidence type="ECO:0000256" key="1">
    <source>
        <dbReference type="SAM" id="MobiDB-lite"/>
    </source>
</evidence>
<dbReference type="Pfam" id="PF07310">
    <property type="entry name" value="PAS_5"/>
    <property type="match status" value="1"/>
</dbReference>